<gene>
    <name evidence="2" type="primary">ORF213434</name>
</gene>
<feature type="region of interest" description="Disordered" evidence="1">
    <location>
        <begin position="1"/>
        <end position="83"/>
    </location>
</feature>
<organism evidence="2">
    <name type="scientific">Arion vulgaris</name>
    <dbReference type="NCBI Taxonomy" id="1028688"/>
    <lineage>
        <taxon>Eukaryota</taxon>
        <taxon>Metazoa</taxon>
        <taxon>Spiralia</taxon>
        <taxon>Lophotrochozoa</taxon>
        <taxon>Mollusca</taxon>
        <taxon>Gastropoda</taxon>
        <taxon>Heterobranchia</taxon>
        <taxon>Euthyneura</taxon>
        <taxon>Panpulmonata</taxon>
        <taxon>Eupulmonata</taxon>
        <taxon>Stylommatophora</taxon>
        <taxon>Helicina</taxon>
        <taxon>Arionoidea</taxon>
        <taxon>Arionidae</taxon>
        <taxon>Arion</taxon>
    </lineage>
</organism>
<reference evidence="2" key="1">
    <citation type="submission" date="2014-12" db="EMBL/GenBank/DDBJ databases">
        <title>Insight into the proteome of Arion vulgaris.</title>
        <authorList>
            <person name="Aradska J."/>
            <person name="Bulat T."/>
            <person name="Smidak R."/>
            <person name="Sarate P."/>
            <person name="Gangsoo J."/>
            <person name="Sialana F."/>
            <person name="Bilban M."/>
            <person name="Lubec G."/>
        </authorList>
    </citation>
    <scope>NUCLEOTIDE SEQUENCE</scope>
    <source>
        <tissue evidence="2">Skin</tissue>
    </source>
</reference>
<protein>
    <submittedName>
        <fullName evidence="2">Uncharacterized protein</fullName>
    </submittedName>
</protein>
<name>A0A0B7BV22_9EUPU</name>
<feature type="non-terminal residue" evidence="2">
    <location>
        <position position="83"/>
    </location>
</feature>
<sequence>LRPLAPSAFTAKPASLSQDQTSLKPLMPGNGLTMSNLVNRSLSPVPHSIQPGVHQGSHPGVHQGSQLGVQQGSQLGIHQSSHP</sequence>
<dbReference type="AlphaFoldDB" id="A0A0B7BV22"/>
<feature type="non-terminal residue" evidence="2">
    <location>
        <position position="1"/>
    </location>
</feature>
<dbReference type="EMBL" id="HACG01049917">
    <property type="protein sequence ID" value="CEK96782.1"/>
    <property type="molecule type" value="Transcribed_RNA"/>
</dbReference>
<feature type="compositionally biased region" description="Polar residues" evidence="1">
    <location>
        <begin position="32"/>
        <end position="42"/>
    </location>
</feature>
<evidence type="ECO:0000313" key="2">
    <source>
        <dbReference type="EMBL" id="CEK96782.1"/>
    </source>
</evidence>
<feature type="compositionally biased region" description="Low complexity" evidence="1">
    <location>
        <begin position="60"/>
        <end position="76"/>
    </location>
</feature>
<proteinExistence type="predicted"/>
<evidence type="ECO:0000256" key="1">
    <source>
        <dbReference type="SAM" id="MobiDB-lite"/>
    </source>
</evidence>
<accession>A0A0B7BV22</accession>